<evidence type="ECO:0000313" key="2">
    <source>
        <dbReference type="Proteomes" id="UP001159075"/>
    </source>
</evidence>
<reference evidence="1 2" key="1">
    <citation type="submission" date="2022-09" db="EMBL/GenBank/DDBJ databases">
        <title>The outer-membrane cytochrome OmcA is essential for infection of Shewanella oneidensis by a zebrafish-associated bacteriophage.</title>
        <authorList>
            <person name="Grenfell A.W."/>
            <person name="Intile P."/>
            <person name="Mcfarlane J."/>
            <person name="Leung D."/>
            <person name="Abdalla K."/>
            <person name="Wold M."/>
            <person name="Kees E."/>
            <person name="Gralnick J."/>
        </authorList>
    </citation>
    <scope>NUCLEOTIDE SEQUENCE [LARGE SCALE GENOMIC DNA]</scope>
    <source>
        <strain evidence="1 2">NF-5</strain>
    </source>
</reference>
<keyword evidence="2" id="KW-1185">Reference proteome</keyword>
<dbReference type="RefSeq" id="WP_282679473.1">
    <property type="nucleotide sequence ID" value="NZ_CP106875.1"/>
</dbReference>
<evidence type="ECO:0000313" key="1">
    <source>
        <dbReference type="EMBL" id="MDI5832508.1"/>
    </source>
</evidence>
<organism evidence="1 2">
    <name type="scientific">Shewanella xiamenensis</name>
    <dbReference type="NCBI Taxonomy" id="332186"/>
    <lineage>
        <taxon>Bacteria</taxon>
        <taxon>Pseudomonadati</taxon>
        <taxon>Pseudomonadota</taxon>
        <taxon>Gammaproteobacteria</taxon>
        <taxon>Alteromonadales</taxon>
        <taxon>Shewanellaceae</taxon>
        <taxon>Shewanella</taxon>
    </lineage>
</organism>
<evidence type="ECO:0008006" key="3">
    <source>
        <dbReference type="Google" id="ProtNLM"/>
    </source>
</evidence>
<comment type="caution">
    <text evidence="1">The sequence shown here is derived from an EMBL/GenBank/DDBJ whole genome shotgun (WGS) entry which is preliminary data.</text>
</comment>
<proteinExistence type="predicted"/>
<accession>A0ABT6UDG5</accession>
<sequence length="142" mass="16170">MNPFQILYYVSPIAGAVTFIHSDVIDCPEVKAFKSDYESLYSGESLPSLYVFNHTPELPDAKTEDEYDFDAEEAIKVIAKHLWNEFGNVPVDENGTDGAIEEPFVHFCAGTMVYTIWGWFEDEFNIPVHSLMFPESQSSYTH</sequence>
<dbReference type="EMBL" id="JAOTLW010000013">
    <property type="protein sequence ID" value="MDI5832508.1"/>
    <property type="molecule type" value="Genomic_DNA"/>
</dbReference>
<name>A0ABT6UDG5_9GAMM</name>
<gene>
    <name evidence="1" type="ORF">ODY93_13095</name>
</gene>
<dbReference type="Proteomes" id="UP001159075">
    <property type="component" value="Unassembled WGS sequence"/>
</dbReference>
<protein>
    <recommendedName>
        <fullName evidence="3">Phage protein</fullName>
    </recommendedName>
</protein>